<dbReference type="PANTHER" id="PTHR19328:SF75">
    <property type="entry name" value="ALDOSE SUGAR DEHYDROGENASE YLII"/>
    <property type="match status" value="1"/>
</dbReference>
<feature type="region of interest" description="Disordered" evidence="2">
    <location>
        <begin position="1038"/>
        <end position="1061"/>
    </location>
</feature>
<dbReference type="Proteomes" id="UP001470809">
    <property type="component" value="Plasmid pSS1-5"/>
</dbReference>
<keyword evidence="1" id="KW-0732">Signal</keyword>
<dbReference type="InterPro" id="IPR013783">
    <property type="entry name" value="Ig-like_fold"/>
</dbReference>
<keyword evidence="5" id="KW-1185">Reference proteome</keyword>
<name>A0AAN0MA21_9RHOB</name>
<keyword evidence="4" id="KW-0614">Plasmid</keyword>
<evidence type="ECO:0000259" key="3">
    <source>
        <dbReference type="PROSITE" id="PS51175"/>
    </source>
</evidence>
<dbReference type="KEGG" id="yrh:AABB31_00035"/>
<dbReference type="InterPro" id="IPR032812">
    <property type="entry name" value="SbsA_Ig"/>
</dbReference>
<dbReference type="GO" id="GO:0030246">
    <property type="term" value="F:carbohydrate binding"/>
    <property type="evidence" value="ECO:0007669"/>
    <property type="project" value="InterPro"/>
</dbReference>
<gene>
    <name evidence="4" type="ORF">AABB31_00035</name>
</gene>
<dbReference type="Gene3D" id="2.60.120.260">
    <property type="entry name" value="Galactose-binding domain-like"/>
    <property type="match status" value="5"/>
</dbReference>
<dbReference type="SUPFAM" id="SSF50952">
    <property type="entry name" value="Soluble quinoprotein glucose dehydrogenase"/>
    <property type="match status" value="1"/>
</dbReference>
<dbReference type="Pfam" id="PF13205">
    <property type="entry name" value="Big_5"/>
    <property type="match status" value="1"/>
</dbReference>
<dbReference type="InterPro" id="IPR005084">
    <property type="entry name" value="CBM6"/>
</dbReference>
<dbReference type="EMBL" id="CP151764">
    <property type="protein sequence ID" value="WZU65557.1"/>
    <property type="molecule type" value="Genomic_DNA"/>
</dbReference>
<dbReference type="Pfam" id="PF03422">
    <property type="entry name" value="CBM_6"/>
    <property type="match status" value="3"/>
</dbReference>
<dbReference type="SUPFAM" id="SSF49785">
    <property type="entry name" value="Galactose-binding domain-like"/>
    <property type="match status" value="5"/>
</dbReference>
<sequence>MILQGSDATLVDAIIDGGNGGALDGSYLNFTKASDASAVWTVDGAAGTFDLDIRYAIGGSTPRDLLLLVNGDVVQPALTFVSTGSWSSWDILRTSIPLVDGPNMIRLVTTGDDGPNIDQIEILGLPDGGGPIDPVDPTTATTVQAEDLVIEGGALIATDRPGFEGSGFLDFVARSGEAVTWTVSASAAETAQLDFRYALGGVNPREMRLEVNGVVIDPNFAFESTGSFDVWGLASIDVPVVAGTNTIRLISTGDSGPNLDSISLDLSGGGTDPVDPPGTGGSQTMQAETLALEGGAVVATNHPGFEGTGFVDFQADSGEALVWTVDVADAASTDLTIRYALGSGTRNMQLEVNGVALAVPVGFISTGSFAKWDDISVGVDLVAGTNTIRLISTGDSGPNLDSISLDLSGGGTDPVDPPGTGGSQTMQAETLALEGGAVVATNHPGFEGTGFVDFQADSGEALVWTVDVADAASTDLTIRYALGSGTRNMQLEVNGVALAVPVGFISTGSFAKWDDISVGVDLVAGTNTIRLVSTGQSGPNVDALTLDAGGSTPVDPPASGVDEAVQAETLALEGGAVVATNNPGFEGAGFVDFQAASGEALVWTVDAASATSTDLTIRYALGSGTRNMQLEINGAVQAAPVGFTSTGSFTNWGDISVGVDLVAGQNTIRLVSNGQSGPNVDALSLGSGSSGPRFGTVFDGADEVDPGEQGIATNASFSVSIVVSDTQDRIDASTVTTTTVRLVDDTGAAVAGTVNTTGGRDSITFTPDEELDPNTGYTLILDGVRSEGGDAYPVFSRSFETSDGGTGGGGEFNFDARVVENGDAVASLVVSDDDSQLFATTIDGKLIRWDIDQATGDLDNRQEISISTATDPRTLIGLAFDPDVPDRLWFTNNTTIFSTGENFTSKISYIDLNPGPGFSGTVTDYVDGLPRSTIDHLTNSIAFGPDGDLYVSQGSLSATGAPDATWGFRAETLLSASVLKIDTSLTPPNGGFDVRTDGAGDYDPFAPGAPVSIYATGLRNAYDLVWHSNGNLYSAINGSGAGGNSPDDPRTPADESLTGGPVQKDTLALVEAGGYYGAPNPTRDEYIRDGGNPTAGVDPNEVTGSNGYDVGTAPDPNYRGIVYDFGISRSPNGSVEYQSGAFNGNLNGAFLVTEYSGGDRVLALTFNPDGSVVDSFEVAGGFNNPLDLAVHEPSGRIYVAENVSRGSLTDDRITLLTPDAPPSAPSNALVFAEDDPLPGSDAFVFHEIEGTKFPETRDTSIREMTFENTASIALTIDQISVTGPFEVVGGPSAPVTLAAGAQLTLQVEFDAANLGANSGLYDGTLTLGTTVGVSLETDLRGLWQAVAEGNVEPDVEDVVALFGWETTPGGQVITRDELDDGSGVIVPGEATISINGVDETAYYFEAADKSEAVIIRQIGAWHQQNSTAGLSVFTYDYDPAAGDLNDTAAYGNEVRVGGLRHVASDAQTILPENQDGPDNVAFDLGGDVFSFNVQGRTVDPGRFPGAPDAGLRLIELYQDGTRIEETYLIAMDYVPGNLDYNDNMYIVSNISPFDGDLIA</sequence>
<evidence type="ECO:0000256" key="1">
    <source>
        <dbReference type="ARBA" id="ARBA00022729"/>
    </source>
</evidence>
<feature type="domain" description="CBM6" evidence="3">
    <location>
        <begin position="424"/>
        <end position="547"/>
    </location>
</feature>
<dbReference type="CDD" id="cd04082">
    <property type="entry name" value="CBM35_pectate_lyase-like"/>
    <property type="match status" value="1"/>
</dbReference>
<feature type="domain" description="CBM6" evidence="3">
    <location>
        <begin position="563"/>
        <end position="686"/>
    </location>
</feature>
<organism evidence="4 5">
    <name type="scientific">Yoonia rhodophyticola</name>
    <dbReference type="NCBI Taxonomy" id="3137370"/>
    <lineage>
        <taxon>Bacteria</taxon>
        <taxon>Pseudomonadati</taxon>
        <taxon>Pseudomonadota</taxon>
        <taxon>Alphaproteobacteria</taxon>
        <taxon>Rhodobacterales</taxon>
        <taxon>Paracoccaceae</taxon>
        <taxon>Yoonia</taxon>
    </lineage>
</organism>
<dbReference type="PROSITE" id="PS51175">
    <property type="entry name" value="CBM6"/>
    <property type="match status" value="5"/>
</dbReference>
<feature type="domain" description="CBM6" evidence="3">
    <location>
        <begin position="141"/>
        <end position="265"/>
    </location>
</feature>
<proteinExistence type="predicted"/>
<dbReference type="InterPro" id="IPR008979">
    <property type="entry name" value="Galactose-bd-like_sf"/>
</dbReference>
<geneLocation type="plasmid" evidence="4 5">
    <name>pSS1-5</name>
</geneLocation>
<feature type="domain" description="CBM6" evidence="3">
    <location>
        <begin position="1"/>
        <end position="123"/>
    </location>
</feature>
<dbReference type="RefSeq" id="WP_342074904.1">
    <property type="nucleotide sequence ID" value="NZ_CP151764.2"/>
</dbReference>
<reference evidence="4" key="1">
    <citation type="submission" date="2024-08" db="EMBL/GenBank/DDBJ databases">
        <title>Phylogenomic analyses of a clade within the roseobacter group suggest taxonomic reassignments of species of the genera Aestuariivita, Citreicella, Loktanella, Nautella, Pelagibaca, Ruegeria, Thalassobius, Thiobacimonas and Tropicibacter, and the proposal o.</title>
        <authorList>
            <person name="Jeon C.O."/>
        </authorList>
    </citation>
    <scope>NUCLEOTIDE SEQUENCE</scope>
    <source>
        <strain evidence="4">SS1-5</strain>
        <plasmid evidence="4">pSS1-5</plasmid>
    </source>
</reference>
<accession>A0AAN0MA21</accession>
<dbReference type="Gene3D" id="2.60.40.10">
    <property type="entry name" value="Immunoglobulins"/>
    <property type="match status" value="1"/>
</dbReference>
<feature type="region of interest" description="Disordered" evidence="2">
    <location>
        <begin position="1076"/>
        <end position="1108"/>
    </location>
</feature>
<dbReference type="Gene3D" id="2.120.10.30">
    <property type="entry name" value="TolB, C-terminal domain"/>
    <property type="match status" value="1"/>
</dbReference>
<dbReference type="InterPro" id="IPR011042">
    <property type="entry name" value="6-blade_b-propeller_TolB-like"/>
</dbReference>
<dbReference type="InterPro" id="IPR011041">
    <property type="entry name" value="Quinoprot_gluc/sorb_DH_b-prop"/>
</dbReference>
<feature type="domain" description="CBM6" evidence="3">
    <location>
        <begin position="283"/>
        <end position="406"/>
    </location>
</feature>
<evidence type="ECO:0000313" key="4">
    <source>
        <dbReference type="EMBL" id="WZU65557.1"/>
    </source>
</evidence>
<evidence type="ECO:0000313" key="5">
    <source>
        <dbReference type="Proteomes" id="UP001470809"/>
    </source>
</evidence>
<protein>
    <submittedName>
        <fullName evidence="4">Carbohydrate-binding protein</fullName>
    </submittedName>
</protein>
<evidence type="ECO:0000256" key="2">
    <source>
        <dbReference type="SAM" id="MobiDB-lite"/>
    </source>
</evidence>
<dbReference type="PANTHER" id="PTHR19328">
    <property type="entry name" value="HEDGEHOG-INTERACTING PROTEIN"/>
    <property type="match status" value="1"/>
</dbReference>